<evidence type="ECO:0000313" key="3">
    <source>
        <dbReference type="EMBL" id="EJT82263.1"/>
    </source>
</evidence>
<proteinExistence type="predicted"/>
<evidence type="ECO:0000313" key="5">
    <source>
        <dbReference type="Proteomes" id="UP000006039"/>
    </source>
</evidence>
<reference evidence="3" key="3">
    <citation type="submission" date="2010-09" db="EMBL/GenBank/DDBJ databases">
        <title>Annotation of Gaeumannomyces graminis var. tritici R3-111a-1.</title>
        <authorList>
            <consortium name="The Broad Institute Genome Sequencing Platform"/>
            <person name="Ma L.-J."/>
            <person name="Dead R."/>
            <person name="Young S.K."/>
            <person name="Zeng Q."/>
            <person name="Gargeya S."/>
            <person name="Fitzgerald M."/>
            <person name="Haas B."/>
            <person name="Abouelleil A."/>
            <person name="Alvarado L."/>
            <person name="Arachchi H.M."/>
            <person name="Berlin A."/>
            <person name="Brown A."/>
            <person name="Chapman S.B."/>
            <person name="Chen Z."/>
            <person name="Dunbar C."/>
            <person name="Freedman E."/>
            <person name="Gearin G."/>
            <person name="Gellesch M."/>
            <person name="Goldberg J."/>
            <person name="Griggs A."/>
            <person name="Gujja S."/>
            <person name="Heiman D."/>
            <person name="Howarth C."/>
            <person name="Larson L."/>
            <person name="Lui A."/>
            <person name="MacDonald P.J.P."/>
            <person name="Mehta T."/>
            <person name="Montmayeur A."/>
            <person name="Murphy C."/>
            <person name="Neiman D."/>
            <person name="Pearson M."/>
            <person name="Priest M."/>
            <person name="Roberts A."/>
            <person name="Saif S."/>
            <person name="Shea T."/>
            <person name="Shenoy N."/>
            <person name="Sisk P."/>
            <person name="Stolte C."/>
            <person name="Sykes S."/>
            <person name="Yandava C."/>
            <person name="Wortman J."/>
            <person name="Nusbaum C."/>
            <person name="Birren B."/>
        </authorList>
    </citation>
    <scope>NUCLEOTIDE SEQUENCE</scope>
    <source>
        <strain evidence="3">R3-111a-1</strain>
    </source>
</reference>
<keyword evidence="5" id="KW-1185">Reference proteome</keyword>
<reference evidence="3" key="2">
    <citation type="submission" date="2010-07" db="EMBL/GenBank/DDBJ databases">
        <authorList>
            <consortium name="The Broad Institute Genome Sequencing Platform"/>
            <consortium name="Broad Institute Genome Sequencing Center for Infectious Disease"/>
            <person name="Ma L.-J."/>
            <person name="Dead R."/>
            <person name="Young S."/>
            <person name="Zeng Q."/>
            <person name="Koehrsen M."/>
            <person name="Alvarado L."/>
            <person name="Berlin A."/>
            <person name="Chapman S.B."/>
            <person name="Chen Z."/>
            <person name="Freedman E."/>
            <person name="Gellesch M."/>
            <person name="Goldberg J."/>
            <person name="Griggs A."/>
            <person name="Gujja S."/>
            <person name="Heilman E.R."/>
            <person name="Heiman D."/>
            <person name="Hepburn T."/>
            <person name="Howarth C."/>
            <person name="Jen D."/>
            <person name="Larson L."/>
            <person name="Mehta T."/>
            <person name="Neiman D."/>
            <person name="Pearson M."/>
            <person name="Roberts A."/>
            <person name="Saif S."/>
            <person name="Shea T."/>
            <person name="Shenoy N."/>
            <person name="Sisk P."/>
            <person name="Stolte C."/>
            <person name="Sykes S."/>
            <person name="Walk T."/>
            <person name="White J."/>
            <person name="Yandava C."/>
            <person name="Haas B."/>
            <person name="Nusbaum C."/>
            <person name="Birren B."/>
        </authorList>
    </citation>
    <scope>NUCLEOTIDE SEQUENCE</scope>
    <source>
        <strain evidence="3">R3-111a-1</strain>
    </source>
</reference>
<reference evidence="4" key="4">
    <citation type="journal article" date="2015" name="G3 (Bethesda)">
        <title>Genome sequences of three phytopathogenic species of the Magnaporthaceae family of fungi.</title>
        <authorList>
            <person name="Okagaki L.H."/>
            <person name="Nunes C.C."/>
            <person name="Sailsbery J."/>
            <person name="Clay B."/>
            <person name="Brown D."/>
            <person name="John T."/>
            <person name="Oh Y."/>
            <person name="Young N."/>
            <person name="Fitzgerald M."/>
            <person name="Haas B.J."/>
            <person name="Zeng Q."/>
            <person name="Young S."/>
            <person name="Adiconis X."/>
            <person name="Fan L."/>
            <person name="Levin J.Z."/>
            <person name="Mitchell T.K."/>
            <person name="Okubara P.A."/>
            <person name="Farman M.L."/>
            <person name="Kohn L.M."/>
            <person name="Birren B."/>
            <person name="Ma L.-J."/>
            <person name="Dean R.A."/>
        </authorList>
    </citation>
    <scope>NUCLEOTIDE SEQUENCE</scope>
    <source>
        <strain evidence="4">R3-111a-1</strain>
    </source>
</reference>
<evidence type="ECO:0000256" key="2">
    <source>
        <dbReference type="SAM" id="SignalP"/>
    </source>
</evidence>
<dbReference type="EnsemblFungi" id="EJT82263">
    <property type="protein sequence ID" value="EJT82263"/>
    <property type="gene ID" value="GGTG_02237"/>
</dbReference>
<reference evidence="5" key="1">
    <citation type="submission" date="2010-07" db="EMBL/GenBank/DDBJ databases">
        <title>The genome sequence of Gaeumannomyces graminis var. tritici strain R3-111a-1.</title>
        <authorList>
            <consortium name="The Broad Institute Genome Sequencing Platform"/>
            <person name="Ma L.-J."/>
            <person name="Dead R."/>
            <person name="Young S."/>
            <person name="Zeng Q."/>
            <person name="Koehrsen M."/>
            <person name="Alvarado L."/>
            <person name="Berlin A."/>
            <person name="Chapman S.B."/>
            <person name="Chen Z."/>
            <person name="Freedman E."/>
            <person name="Gellesch M."/>
            <person name="Goldberg J."/>
            <person name="Griggs A."/>
            <person name="Gujja S."/>
            <person name="Heilman E.R."/>
            <person name="Heiman D."/>
            <person name="Hepburn T."/>
            <person name="Howarth C."/>
            <person name="Jen D."/>
            <person name="Larson L."/>
            <person name="Mehta T."/>
            <person name="Neiman D."/>
            <person name="Pearson M."/>
            <person name="Roberts A."/>
            <person name="Saif S."/>
            <person name="Shea T."/>
            <person name="Shenoy N."/>
            <person name="Sisk P."/>
            <person name="Stolte C."/>
            <person name="Sykes S."/>
            <person name="Walk T."/>
            <person name="White J."/>
            <person name="Yandava C."/>
            <person name="Haas B."/>
            <person name="Nusbaum C."/>
            <person name="Birren B."/>
        </authorList>
    </citation>
    <scope>NUCLEOTIDE SEQUENCE [LARGE SCALE GENOMIC DNA]</scope>
    <source>
        <strain evidence="5">R3-111a-1</strain>
    </source>
</reference>
<dbReference type="eggNOG" id="ENOG502T1F7">
    <property type="taxonomic scope" value="Eukaryota"/>
</dbReference>
<dbReference type="GeneID" id="20342695"/>
<sequence>MMHVLPVVASAMSLFSAVSGLALAKLDDGHNFDLFAYGAGLGGIQLCAKNGAAYLVDTSKVDLVKAGAEPVRFTKQGDVWLASTNGTSSPKLDMAQLYVPRPNSDSKAIGFLPLNATAGQVDEAETKGFSFYGKLALHIDQASGALQTAFYAQSTNQEGVKALVWNVTDSNGAQNAQIELRSTPPSNDTAPAPPATPAPL</sequence>
<feature type="region of interest" description="Disordered" evidence="1">
    <location>
        <begin position="180"/>
        <end position="200"/>
    </location>
</feature>
<dbReference type="OrthoDB" id="5230873at2759"/>
<accession>J3NLT7</accession>
<name>J3NLT7_GAET3</name>
<dbReference type="VEuPathDB" id="FungiDB:GGTG_02237"/>
<dbReference type="AlphaFoldDB" id="J3NLT7"/>
<gene>
    <name evidence="4" type="primary">20342695</name>
    <name evidence="3" type="ORF">GGTG_02237</name>
</gene>
<dbReference type="Proteomes" id="UP000006039">
    <property type="component" value="Unassembled WGS sequence"/>
</dbReference>
<evidence type="ECO:0000313" key="4">
    <source>
        <dbReference type="EnsemblFungi" id="EJT82263"/>
    </source>
</evidence>
<dbReference type="RefSeq" id="XP_009218272.1">
    <property type="nucleotide sequence ID" value="XM_009220008.1"/>
</dbReference>
<reference evidence="4" key="5">
    <citation type="submission" date="2018-04" db="UniProtKB">
        <authorList>
            <consortium name="EnsemblFungi"/>
        </authorList>
    </citation>
    <scope>IDENTIFICATION</scope>
    <source>
        <strain evidence="4">R3-111a-1</strain>
    </source>
</reference>
<feature type="signal peptide" evidence="2">
    <location>
        <begin position="1"/>
        <end position="24"/>
    </location>
</feature>
<protein>
    <submittedName>
        <fullName evidence="3 4">Uncharacterized protein</fullName>
    </submittedName>
</protein>
<organism evidence="3">
    <name type="scientific">Gaeumannomyces tritici (strain R3-111a-1)</name>
    <name type="common">Wheat and barley take-all root rot fungus</name>
    <name type="synonym">Gaeumannomyces graminis var. tritici</name>
    <dbReference type="NCBI Taxonomy" id="644352"/>
    <lineage>
        <taxon>Eukaryota</taxon>
        <taxon>Fungi</taxon>
        <taxon>Dikarya</taxon>
        <taxon>Ascomycota</taxon>
        <taxon>Pezizomycotina</taxon>
        <taxon>Sordariomycetes</taxon>
        <taxon>Sordariomycetidae</taxon>
        <taxon>Magnaporthales</taxon>
        <taxon>Magnaporthaceae</taxon>
        <taxon>Gaeumannomyces</taxon>
    </lineage>
</organism>
<dbReference type="HOGENOM" id="CLU_1366322_0_0_1"/>
<evidence type="ECO:0000256" key="1">
    <source>
        <dbReference type="SAM" id="MobiDB-lite"/>
    </source>
</evidence>
<keyword evidence="2" id="KW-0732">Signal</keyword>
<dbReference type="EMBL" id="GL385395">
    <property type="protein sequence ID" value="EJT82263.1"/>
    <property type="molecule type" value="Genomic_DNA"/>
</dbReference>
<feature type="compositionally biased region" description="Pro residues" evidence="1">
    <location>
        <begin position="191"/>
        <end position="200"/>
    </location>
</feature>
<feature type="chain" id="PRO_5015094224" evidence="2">
    <location>
        <begin position="25"/>
        <end position="200"/>
    </location>
</feature>